<dbReference type="InterPro" id="IPR003660">
    <property type="entry name" value="HAMP_dom"/>
</dbReference>
<protein>
    <submittedName>
        <fullName evidence="10">Methyl-accepting chemotaxis protein</fullName>
    </submittedName>
</protein>
<dbReference type="RefSeq" id="WP_127739547.1">
    <property type="nucleotide sequence ID" value="NZ_RZTZ01000007.1"/>
</dbReference>
<dbReference type="InterPro" id="IPR004089">
    <property type="entry name" value="MCPsignal_dom"/>
</dbReference>
<evidence type="ECO:0000313" key="10">
    <source>
        <dbReference type="EMBL" id="RVT60294.1"/>
    </source>
</evidence>
<proteinExistence type="inferred from homology"/>
<dbReference type="CDD" id="cd06225">
    <property type="entry name" value="HAMP"/>
    <property type="match status" value="1"/>
</dbReference>
<gene>
    <name evidence="10" type="ORF">EM808_17830</name>
</gene>
<keyword evidence="3 7" id="KW-0472">Membrane</keyword>
<dbReference type="SUPFAM" id="SSF58104">
    <property type="entry name" value="Methyl-accepting chemotaxis protein (MCP) signaling domain"/>
    <property type="match status" value="1"/>
</dbReference>
<dbReference type="SMART" id="SM00304">
    <property type="entry name" value="HAMP"/>
    <property type="match status" value="1"/>
</dbReference>
<keyword evidence="7" id="KW-0812">Transmembrane</keyword>
<keyword evidence="11" id="KW-1185">Reference proteome</keyword>
<feature type="transmembrane region" description="Helical" evidence="7">
    <location>
        <begin position="15"/>
        <end position="36"/>
    </location>
</feature>
<evidence type="ECO:0000256" key="4">
    <source>
        <dbReference type="ARBA" id="ARBA00023224"/>
    </source>
</evidence>
<dbReference type="EMBL" id="RZTZ01000007">
    <property type="protein sequence ID" value="RVT60294.1"/>
    <property type="molecule type" value="Genomic_DNA"/>
</dbReference>
<dbReference type="PROSITE" id="PS50111">
    <property type="entry name" value="CHEMOTAXIS_TRANSDUC_2"/>
    <property type="match status" value="1"/>
</dbReference>
<dbReference type="PANTHER" id="PTHR32089:SF112">
    <property type="entry name" value="LYSOZYME-LIKE PROTEIN-RELATED"/>
    <property type="match status" value="1"/>
</dbReference>
<evidence type="ECO:0000313" key="11">
    <source>
        <dbReference type="Proteomes" id="UP000288024"/>
    </source>
</evidence>
<keyword evidence="7" id="KW-1133">Transmembrane helix</keyword>
<evidence type="ECO:0000256" key="6">
    <source>
        <dbReference type="PROSITE-ProRule" id="PRU00284"/>
    </source>
</evidence>
<evidence type="ECO:0000259" key="9">
    <source>
        <dbReference type="PROSITE" id="PS50885"/>
    </source>
</evidence>
<comment type="caution">
    <text evidence="10">The sequence shown here is derived from an EMBL/GenBank/DDBJ whole genome shotgun (WGS) entry which is preliminary data.</text>
</comment>
<evidence type="ECO:0000256" key="5">
    <source>
        <dbReference type="ARBA" id="ARBA00029447"/>
    </source>
</evidence>
<name>A0A437K8J4_9BACI</name>
<dbReference type="Pfam" id="PF00672">
    <property type="entry name" value="HAMP"/>
    <property type="match status" value="1"/>
</dbReference>
<dbReference type="CDD" id="cd11386">
    <property type="entry name" value="MCP_signal"/>
    <property type="match status" value="1"/>
</dbReference>
<evidence type="ECO:0000256" key="3">
    <source>
        <dbReference type="ARBA" id="ARBA00023136"/>
    </source>
</evidence>
<sequence>MKLPSRKKSILFKNILDFVIPIAIFSVIFSATLYTFSMNIINNYVIDQFENRLETVLNDMVENIDTTLVESADSGNASAYKELLDKVNYYQQKHKVENTYVLAKKGNNEYIVALSNSDEQGSDYTFSEDMKQTLSEGKIQYSDIYKDEFGVHKSIFAPIKGTDMIAGIDMDASFINALKSQALYTSLALTVIFIILGIIIAYFISKRITNPIIAIKNYVNQVADGNLEVKDLNINREDEIGQLAAGTQQMVLDLNTLINKIAHNAQEVSTTAEELSSSAEQTNVSVVQVTESIQEVSSGVENQTQNIDKMNKGIFDVSNGMQLIASNVKDVSTNSNETSKVATNGSMVIDSALEQMDEIHQSMKHTSEVVNRLSKQTNEIGEIISLITAISDQTNLLALNASIEAARAGDHGKGFAVVAEEVRKLAEESRTAANNITNKIETIKVESSNAVEAMNSGYSKLEDGVATFEHARGAFADIKKSVEGVNTQITEVNTAIEDMNNGVQQVSKSMEELSAISVETTSNIQQIAATSEEQTAIFEEIANSASTMSTMAESLRDSVKKFKL</sequence>
<evidence type="ECO:0000256" key="7">
    <source>
        <dbReference type="SAM" id="Phobius"/>
    </source>
</evidence>
<reference evidence="10 11" key="1">
    <citation type="submission" date="2019-01" db="EMBL/GenBank/DDBJ databases">
        <title>Bacillus sp. M5HDSG1-1, whole genome shotgun sequence.</title>
        <authorList>
            <person name="Tuo L."/>
        </authorList>
    </citation>
    <scope>NUCLEOTIDE SEQUENCE [LARGE SCALE GENOMIC DNA]</scope>
    <source>
        <strain evidence="10 11">M5HDSG1-1</strain>
    </source>
</reference>
<feature type="transmembrane region" description="Helical" evidence="7">
    <location>
        <begin position="182"/>
        <end position="204"/>
    </location>
</feature>
<organism evidence="10 11">
    <name type="scientific">Niallia taxi</name>
    <dbReference type="NCBI Taxonomy" id="2499688"/>
    <lineage>
        <taxon>Bacteria</taxon>
        <taxon>Bacillati</taxon>
        <taxon>Bacillota</taxon>
        <taxon>Bacilli</taxon>
        <taxon>Bacillales</taxon>
        <taxon>Bacillaceae</taxon>
        <taxon>Niallia</taxon>
    </lineage>
</organism>
<dbReference type="PROSITE" id="PS50885">
    <property type="entry name" value="HAMP"/>
    <property type="match status" value="1"/>
</dbReference>
<evidence type="ECO:0000256" key="1">
    <source>
        <dbReference type="ARBA" id="ARBA00004236"/>
    </source>
</evidence>
<evidence type="ECO:0000256" key="2">
    <source>
        <dbReference type="ARBA" id="ARBA00022475"/>
    </source>
</evidence>
<comment type="similarity">
    <text evidence="5">Belongs to the methyl-accepting chemotaxis (MCP) protein family.</text>
</comment>
<keyword evidence="2" id="KW-1003">Cell membrane</keyword>
<dbReference type="Proteomes" id="UP000288024">
    <property type="component" value="Unassembled WGS sequence"/>
</dbReference>
<dbReference type="SMART" id="SM00283">
    <property type="entry name" value="MA"/>
    <property type="match status" value="1"/>
</dbReference>
<dbReference type="Pfam" id="PF00015">
    <property type="entry name" value="MCPsignal"/>
    <property type="match status" value="1"/>
</dbReference>
<dbReference type="Gene3D" id="1.10.8.500">
    <property type="entry name" value="HAMP domain in histidine kinase"/>
    <property type="match status" value="1"/>
</dbReference>
<keyword evidence="4 6" id="KW-0807">Transducer</keyword>
<dbReference type="GO" id="GO:0007165">
    <property type="term" value="P:signal transduction"/>
    <property type="evidence" value="ECO:0007669"/>
    <property type="project" value="UniProtKB-KW"/>
</dbReference>
<evidence type="ECO:0000259" key="8">
    <source>
        <dbReference type="PROSITE" id="PS50111"/>
    </source>
</evidence>
<dbReference type="GO" id="GO:0005886">
    <property type="term" value="C:plasma membrane"/>
    <property type="evidence" value="ECO:0007669"/>
    <property type="project" value="UniProtKB-SubCell"/>
</dbReference>
<comment type="subcellular location">
    <subcellularLocation>
        <location evidence="1">Cell membrane</location>
    </subcellularLocation>
</comment>
<dbReference type="AlphaFoldDB" id="A0A437K8J4"/>
<feature type="domain" description="HAMP" evidence="9">
    <location>
        <begin position="206"/>
        <end position="259"/>
    </location>
</feature>
<accession>A0A437K8J4</accession>
<dbReference type="PANTHER" id="PTHR32089">
    <property type="entry name" value="METHYL-ACCEPTING CHEMOTAXIS PROTEIN MCPB"/>
    <property type="match status" value="1"/>
</dbReference>
<dbReference type="Gene3D" id="1.10.287.950">
    <property type="entry name" value="Methyl-accepting chemotaxis protein"/>
    <property type="match status" value="1"/>
</dbReference>
<feature type="domain" description="Methyl-accepting transducer" evidence="8">
    <location>
        <begin position="278"/>
        <end position="514"/>
    </location>
</feature>